<dbReference type="Pfam" id="PF02626">
    <property type="entry name" value="CT_A_B"/>
    <property type="match status" value="1"/>
</dbReference>
<feature type="compositionally biased region" description="Pro residues" evidence="4">
    <location>
        <begin position="335"/>
        <end position="345"/>
    </location>
</feature>
<comment type="caution">
    <text evidence="6">The sequence shown here is derived from an EMBL/GenBank/DDBJ whole genome shotgun (WGS) entry which is preliminary data.</text>
</comment>
<dbReference type="PANTHER" id="PTHR43309:SF3">
    <property type="entry name" value="5-OXOPROLINASE SUBUNIT C"/>
    <property type="match status" value="1"/>
</dbReference>
<keyword evidence="2" id="KW-0378">Hydrolase</keyword>
<name>A0ABS9U0L1_9MICC</name>
<evidence type="ECO:0000256" key="2">
    <source>
        <dbReference type="ARBA" id="ARBA00022801"/>
    </source>
</evidence>
<reference evidence="6 7" key="1">
    <citation type="submission" date="2022-03" db="EMBL/GenBank/DDBJ databases">
        <title>Sinomonas sp. isolated from a soil.</title>
        <authorList>
            <person name="Han J."/>
            <person name="Kim D.-U."/>
        </authorList>
    </citation>
    <scope>NUCLEOTIDE SEQUENCE [LARGE SCALE GENOMIC DNA]</scope>
    <source>
        <strain evidence="6 7">5-5</strain>
    </source>
</reference>
<dbReference type="SMART" id="SM00797">
    <property type="entry name" value="AHS2"/>
    <property type="match status" value="1"/>
</dbReference>
<dbReference type="RefSeq" id="WP_241053687.1">
    <property type="nucleotide sequence ID" value="NZ_JAKZBV010000001.1"/>
</dbReference>
<evidence type="ECO:0000259" key="5">
    <source>
        <dbReference type="SMART" id="SM00797"/>
    </source>
</evidence>
<feature type="region of interest" description="Disordered" evidence="4">
    <location>
        <begin position="332"/>
        <end position="351"/>
    </location>
</feature>
<evidence type="ECO:0000313" key="7">
    <source>
        <dbReference type="Proteomes" id="UP001202922"/>
    </source>
</evidence>
<keyword evidence="7" id="KW-1185">Reference proteome</keyword>
<dbReference type="SUPFAM" id="SSF50891">
    <property type="entry name" value="Cyclophilin-like"/>
    <property type="match status" value="1"/>
</dbReference>
<dbReference type="EMBL" id="JAKZBV010000001">
    <property type="protein sequence ID" value="MCH6470168.1"/>
    <property type="molecule type" value="Genomic_DNA"/>
</dbReference>
<proteinExistence type="predicted"/>
<evidence type="ECO:0000256" key="4">
    <source>
        <dbReference type="SAM" id="MobiDB-lite"/>
    </source>
</evidence>
<evidence type="ECO:0000313" key="6">
    <source>
        <dbReference type="EMBL" id="MCH6470168.1"/>
    </source>
</evidence>
<feature type="domain" description="Carboxyltransferase" evidence="5">
    <location>
        <begin position="21"/>
        <end position="301"/>
    </location>
</feature>
<keyword evidence="1" id="KW-0547">Nucleotide-binding</keyword>
<protein>
    <submittedName>
        <fullName evidence="6">Biotin-dependent carboxyltransferase family protein</fullName>
    </submittedName>
</protein>
<dbReference type="PANTHER" id="PTHR43309">
    <property type="entry name" value="5-OXOPROLINASE SUBUNIT C"/>
    <property type="match status" value="1"/>
</dbReference>
<accession>A0ABS9U0L1</accession>
<gene>
    <name evidence="6" type="ORF">L0M17_09295</name>
</gene>
<keyword evidence="3" id="KW-0067">ATP-binding</keyword>
<dbReference type="InterPro" id="IPR029000">
    <property type="entry name" value="Cyclophilin-like_dom_sf"/>
</dbReference>
<dbReference type="Gene3D" id="2.40.100.10">
    <property type="entry name" value="Cyclophilin-like"/>
    <property type="match status" value="1"/>
</dbReference>
<dbReference type="Proteomes" id="UP001202922">
    <property type="component" value="Unassembled WGS sequence"/>
</dbReference>
<organism evidence="6 7">
    <name type="scientific">Sinomonas terrae</name>
    <dbReference type="NCBI Taxonomy" id="2908838"/>
    <lineage>
        <taxon>Bacteria</taxon>
        <taxon>Bacillati</taxon>
        <taxon>Actinomycetota</taxon>
        <taxon>Actinomycetes</taxon>
        <taxon>Micrococcales</taxon>
        <taxon>Micrococcaceae</taxon>
        <taxon>Sinomonas</taxon>
    </lineage>
</organism>
<dbReference type="InterPro" id="IPR003778">
    <property type="entry name" value="CT_A_B"/>
</dbReference>
<dbReference type="InterPro" id="IPR052708">
    <property type="entry name" value="PxpC"/>
</dbReference>
<sequence>MLILTPGMTVVTDLGRFQAPPLGFSVNGALDQYSARIANILVGNHENAPLLEITASRFSFAAETDLLFAVTGAGGSIRIDGYTAPGHTPVSVETGQIVTIDPCTVGLRSYLAVHGSFTVPLLLGSCAPDSMIGFGLRLEKGQRLACNLSQAPLRNPSMDLPLLRLGEIARRIEQELLIEVTDGPDIGEFGETASRLFEEPYVVSPRSNHVGLRLAGRLPERVSTGEVLSRGVPVGAVEVPSTQELLVLHRGRGVTAGYPVLAVLTLPALDAIAQARPGQRVRFRPTTLEQASLRQLEQHLEIARLRERCWEVLAAHGVRTFGVGLPATPQAHIPCDPPLPTPPQPAESRPQ</sequence>
<evidence type="ECO:0000256" key="1">
    <source>
        <dbReference type="ARBA" id="ARBA00022741"/>
    </source>
</evidence>
<evidence type="ECO:0000256" key="3">
    <source>
        <dbReference type="ARBA" id="ARBA00022840"/>
    </source>
</evidence>